<protein>
    <recommendedName>
        <fullName evidence="1">Uroporphyrinogen-III synthase</fullName>
        <ecNumber evidence="1">4.2.1.75</ecNumber>
    </recommendedName>
</protein>
<dbReference type="GO" id="GO:0004852">
    <property type="term" value="F:uroporphyrinogen-III synthase activity"/>
    <property type="evidence" value="ECO:0007669"/>
    <property type="project" value="UniProtKB-UniRule"/>
</dbReference>
<dbReference type="InterPro" id="IPR039793">
    <property type="entry name" value="UROS/Hem4"/>
</dbReference>
<dbReference type="OMA" id="TKINCYD"/>
<organism evidence="2 3">
    <name type="scientific">Plasmodium relictum</name>
    <dbReference type="NCBI Taxonomy" id="85471"/>
    <lineage>
        <taxon>Eukaryota</taxon>
        <taxon>Sar</taxon>
        <taxon>Alveolata</taxon>
        <taxon>Apicomplexa</taxon>
        <taxon>Aconoidasida</taxon>
        <taxon>Haemosporida</taxon>
        <taxon>Plasmodiidae</taxon>
        <taxon>Plasmodium</taxon>
        <taxon>Plasmodium (Haemamoeba)</taxon>
    </lineage>
</organism>
<dbReference type="Proteomes" id="UP000220158">
    <property type="component" value="Chromosome 14"/>
</dbReference>
<dbReference type="PANTHER" id="PTHR38042:SF1">
    <property type="entry name" value="UROPORPHYRINOGEN-III SYNTHASE, CHLOROPLASTIC"/>
    <property type="match status" value="1"/>
</dbReference>
<keyword evidence="1" id="KW-0456">Lyase</keyword>
<comment type="catalytic activity">
    <reaction evidence="1">
        <text>hydroxymethylbilane = uroporphyrinogen III + H2O</text>
        <dbReference type="Rhea" id="RHEA:18965"/>
        <dbReference type="ChEBI" id="CHEBI:15377"/>
        <dbReference type="ChEBI" id="CHEBI:57308"/>
        <dbReference type="ChEBI" id="CHEBI:57845"/>
        <dbReference type="EC" id="4.2.1.75"/>
    </reaction>
</comment>
<dbReference type="EMBL" id="LN835309">
    <property type="protein sequence ID" value="CRH02892.1"/>
    <property type="molecule type" value="Genomic_DNA"/>
</dbReference>
<dbReference type="GO" id="GO:0006780">
    <property type="term" value="P:uroporphyrinogen III biosynthetic process"/>
    <property type="evidence" value="ECO:0007669"/>
    <property type="project" value="UniProtKB-UniRule"/>
</dbReference>
<dbReference type="GO" id="GO:0006782">
    <property type="term" value="P:protoporphyrinogen IX biosynthetic process"/>
    <property type="evidence" value="ECO:0007669"/>
    <property type="project" value="UniProtKB-UniRule"/>
</dbReference>
<comment type="pathway">
    <text evidence="1">Porphyrin-containing compound metabolism; protoporphyrin-IX biosynthesis; coproporphyrinogen-III from 5-aminolevulinate: step 3/4.</text>
</comment>
<keyword evidence="3" id="KW-1185">Reference proteome</keyword>
<proteinExistence type="inferred from homology"/>
<dbReference type="VEuPathDB" id="PlasmoDB:PRELSG_1462700"/>
<comment type="function">
    <text evidence="1">Catalyzes cyclization of the linear tetrapyrrole, hydroxymethylbilane, to the macrocyclic uroporphyrinogen III.</text>
</comment>
<dbReference type="AlphaFoldDB" id="A0A1J1HBR3"/>
<dbReference type="GeneID" id="39739059"/>
<gene>
    <name evidence="2" type="ORF">PRELSG_1462700</name>
</gene>
<dbReference type="Gene3D" id="3.40.50.10090">
    <property type="match status" value="1"/>
</dbReference>
<dbReference type="RefSeq" id="XP_028535412.1">
    <property type="nucleotide sequence ID" value="XM_028679728.1"/>
</dbReference>
<keyword evidence="1" id="KW-0627">Porphyrin biosynthesis</keyword>
<name>A0A1J1HBR3_PLARL</name>
<accession>A0A1J1HBR3</accession>
<dbReference type="PANTHER" id="PTHR38042">
    <property type="entry name" value="UROPORPHYRINOGEN-III SYNTHASE, CHLOROPLASTIC"/>
    <property type="match status" value="1"/>
</dbReference>
<dbReference type="OrthoDB" id="386028at2759"/>
<evidence type="ECO:0000256" key="1">
    <source>
        <dbReference type="RuleBase" id="RU366031"/>
    </source>
</evidence>
<evidence type="ECO:0000313" key="3">
    <source>
        <dbReference type="Proteomes" id="UP000220158"/>
    </source>
</evidence>
<dbReference type="EC" id="4.2.1.75" evidence="1"/>
<comment type="similarity">
    <text evidence="1">Belongs to the uroporphyrinogen-III synthase family.</text>
</comment>
<dbReference type="KEGG" id="prel:PRELSG_1462700"/>
<reference evidence="2 3" key="1">
    <citation type="submission" date="2015-04" db="EMBL/GenBank/DDBJ databases">
        <authorList>
            <consortium name="Pathogen Informatics"/>
        </authorList>
    </citation>
    <scope>NUCLEOTIDE SEQUENCE [LARGE SCALE GENOMIC DNA]</scope>
    <source>
        <strain evidence="2 3">SGS1</strain>
    </source>
</reference>
<evidence type="ECO:0000313" key="2">
    <source>
        <dbReference type="EMBL" id="CRH02892.1"/>
    </source>
</evidence>
<dbReference type="UniPathway" id="UPA00251">
    <property type="reaction ID" value="UER00320"/>
</dbReference>
<dbReference type="InterPro" id="IPR036108">
    <property type="entry name" value="4pyrrol_syn_uPrphyn_synt_sf"/>
</dbReference>
<sequence>MEINLFSYILLFHIYVISSTCYKFKNFLSDSFLKLNNIKQHRNILKYHKSINPFSKSWYLKFYSDTTLSKNEEKKKLYILITSPEAARIYRFLVILLINNLKGEKNYESFETLMDNNKYVLEILKLPIISIGESCNNILNNEFKKSDFFNIYKNLSVESKVELEVDNDIFNKINNNIGKLNIVFYPSKSNSTTLKKELIYNFFNNTKVINANLVWVASAISFSSFNELNLLNKKKNNQEKKNINVIKIDCYDTKKVIYKKENNINKNSIICLMSNSTVLSFYENFGNDFDYVVCMGVSCYNLLKKLNYKNVYFPEDSKIQSFLNILINLYNKLKNNYKKEFHVILTREKDKNEELKKILSELKIPFEIIPCTKTEYNFENIKNVYSLIYSYIKSKI</sequence>
<dbReference type="SUPFAM" id="SSF69618">
    <property type="entry name" value="HemD-like"/>
    <property type="match status" value="1"/>
</dbReference>